<dbReference type="GO" id="GO:0097035">
    <property type="term" value="P:regulation of membrane lipid distribution"/>
    <property type="evidence" value="ECO:0007669"/>
    <property type="project" value="TreeGrafter"/>
</dbReference>
<evidence type="ECO:0000256" key="4">
    <source>
        <dbReference type="ARBA" id="ARBA00023136"/>
    </source>
</evidence>
<name>A0A914BM91_PATMI</name>
<keyword evidence="3 6" id="KW-1133">Transmembrane helix</keyword>
<evidence type="ECO:0000256" key="3">
    <source>
        <dbReference type="ARBA" id="ARBA00022989"/>
    </source>
</evidence>
<dbReference type="Proteomes" id="UP000887568">
    <property type="component" value="Unplaced"/>
</dbReference>
<proteinExistence type="predicted"/>
<comment type="subcellular location">
    <subcellularLocation>
        <location evidence="1">Membrane</location>
        <topology evidence="1">Multi-pass membrane protein</topology>
    </subcellularLocation>
</comment>
<evidence type="ECO:0000313" key="8">
    <source>
        <dbReference type="EnsemblMetazoa" id="XP_038077055.1"/>
    </source>
</evidence>
<dbReference type="PROSITE" id="PS50922">
    <property type="entry name" value="TLC"/>
    <property type="match status" value="1"/>
</dbReference>
<dbReference type="SMART" id="SM00724">
    <property type="entry name" value="TLC"/>
    <property type="match status" value="1"/>
</dbReference>
<dbReference type="Pfam" id="PF03798">
    <property type="entry name" value="TRAM_LAG1_CLN8"/>
    <property type="match status" value="1"/>
</dbReference>
<dbReference type="OMA" id="FQCFNSA"/>
<reference evidence="8" key="1">
    <citation type="submission" date="2022-11" db="UniProtKB">
        <authorList>
            <consortium name="EnsemblMetazoa"/>
        </authorList>
    </citation>
    <scope>IDENTIFICATION</scope>
</reference>
<dbReference type="GO" id="GO:0055091">
    <property type="term" value="P:phospholipid homeostasis"/>
    <property type="evidence" value="ECO:0007669"/>
    <property type="project" value="TreeGrafter"/>
</dbReference>
<evidence type="ECO:0000256" key="6">
    <source>
        <dbReference type="SAM" id="Phobius"/>
    </source>
</evidence>
<dbReference type="EnsemblMetazoa" id="XM_038221127.1">
    <property type="protein sequence ID" value="XP_038077055.1"/>
    <property type="gene ID" value="LOC119744924"/>
</dbReference>
<evidence type="ECO:0000256" key="2">
    <source>
        <dbReference type="ARBA" id="ARBA00022692"/>
    </source>
</evidence>
<protein>
    <recommendedName>
        <fullName evidence="7">TLC domain-containing protein</fullName>
    </recommendedName>
</protein>
<dbReference type="PANTHER" id="PTHR13439">
    <property type="entry name" value="CT120 PROTEIN"/>
    <property type="match status" value="1"/>
</dbReference>
<dbReference type="InterPro" id="IPR050846">
    <property type="entry name" value="TLCD"/>
</dbReference>
<feature type="domain" description="TLC" evidence="7">
    <location>
        <begin position="38"/>
        <end position="229"/>
    </location>
</feature>
<feature type="transmembrane region" description="Helical" evidence="6">
    <location>
        <begin position="203"/>
        <end position="228"/>
    </location>
</feature>
<accession>A0A914BM91</accession>
<dbReference type="InterPro" id="IPR006634">
    <property type="entry name" value="TLC-dom"/>
</dbReference>
<dbReference type="GeneID" id="119744924"/>
<feature type="transmembrane region" description="Helical" evidence="6">
    <location>
        <begin position="46"/>
        <end position="65"/>
    </location>
</feature>
<dbReference type="OrthoDB" id="10266980at2759"/>
<evidence type="ECO:0000256" key="5">
    <source>
        <dbReference type="PROSITE-ProRule" id="PRU00205"/>
    </source>
</evidence>
<feature type="transmembrane region" description="Helical" evidence="6">
    <location>
        <begin position="107"/>
        <end position="126"/>
    </location>
</feature>
<evidence type="ECO:0000256" key="1">
    <source>
        <dbReference type="ARBA" id="ARBA00004141"/>
    </source>
</evidence>
<keyword evidence="9" id="KW-1185">Reference proteome</keyword>
<evidence type="ECO:0000313" key="9">
    <source>
        <dbReference type="Proteomes" id="UP000887568"/>
    </source>
</evidence>
<dbReference type="GO" id="GO:0007009">
    <property type="term" value="P:plasma membrane organization"/>
    <property type="evidence" value="ECO:0007669"/>
    <property type="project" value="TreeGrafter"/>
</dbReference>
<keyword evidence="4 5" id="KW-0472">Membrane</keyword>
<evidence type="ECO:0000259" key="7">
    <source>
        <dbReference type="PROSITE" id="PS50922"/>
    </source>
</evidence>
<dbReference type="PANTHER" id="PTHR13439:SF4">
    <property type="entry name" value="TLC DOMAIN-CONTAINING PROTEIN"/>
    <property type="match status" value="1"/>
</dbReference>
<feature type="transmembrane region" description="Helical" evidence="6">
    <location>
        <begin position="77"/>
        <end position="95"/>
    </location>
</feature>
<keyword evidence="2 5" id="KW-0812">Transmembrane</keyword>
<organism evidence="8 9">
    <name type="scientific">Patiria miniata</name>
    <name type="common">Bat star</name>
    <name type="synonym">Asterina miniata</name>
    <dbReference type="NCBI Taxonomy" id="46514"/>
    <lineage>
        <taxon>Eukaryota</taxon>
        <taxon>Metazoa</taxon>
        <taxon>Echinodermata</taxon>
        <taxon>Eleutherozoa</taxon>
        <taxon>Asterozoa</taxon>
        <taxon>Asteroidea</taxon>
        <taxon>Valvatacea</taxon>
        <taxon>Valvatida</taxon>
        <taxon>Asterinidae</taxon>
        <taxon>Patiria</taxon>
    </lineage>
</organism>
<feature type="transmembrane region" description="Helical" evidence="6">
    <location>
        <begin position="172"/>
        <end position="191"/>
    </location>
</feature>
<dbReference type="RefSeq" id="XP_038077055.1">
    <property type="nucleotide sequence ID" value="XM_038221127.1"/>
</dbReference>
<dbReference type="GO" id="GO:0071709">
    <property type="term" value="P:membrane assembly"/>
    <property type="evidence" value="ECO:0007669"/>
    <property type="project" value="TreeGrafter"/>
</dbReference>
<dbReference type="GO" id="GO:0005886">
    <property type="term" value="C:plasma membrane"/>
    <property type="evidence" value="ECO:0007669"/>
    <property type="project" value="TreeGrafter"/>
</dbReference>
<sequence>MSSFFIPLAVVSSAGFQCFNSALDLGYVPLPPGKYASTDRHRWRNAATSCFNGVVVSALVVYCLFVHPESWHEPQTYYSVLAEACLSIISGYLVYDTWDIVIHTGLVKKWTVLLHHIIVAFLFYMLCRERLEIGSCIISLLTEVSAIFLHSRQLLLIHGFSKSSPVYRVHKLFTIVTGVSCRLVPVAYVCYLSFFRMQPEMPVMLAVALPLLTLAVLVINCTMITRLIRSDFLSTRTNKVDFIMEN</sequence>
<dbReference type="AlphaFoldDB" id="A0A914BM91"/>